<evidence type="ECO:0000313" key="7">
    <source>
        <dbReference type="Proteomes" id="UP001178507"/>
    </source>
</evidence>
<feature type="non-terminal residue" evidence="6">
    <location>
        <position position="239"/>
    </location>
</feature>
<dbReference type="Pfam" id="PF19028">
    <property type="entry name" value="TSP1_spondin"/>
    <property type="match status" value="3"/>
</dbReference>
<feature type="domain" description="Spondin-like TSP1" evidence="5">
    <location>
        <begin position="96"/>
        <end position="148"/>
    </location>
</feature>
<feature type="non-terminal residue" evidence="6">
    <location>
        <position position="1"/>
    </location>
</feature>
<gene>
    <name evidence="6" type="ORF">EVOR1521_LOCUS18361</name>
</gene>
<organism evidence="6 7">
    <name type="scientific">Effrenium voratum</name>
    <dbReference type="NCBI Taxonomy" id="2562239"/>
    <lineage>
        <taxon>Eukaryota</taxon>
        <taxon>Sar</taxon>
        <taxon>Alveolata</taxon>
        <taxon>Dinophyceae</taxon>
        <taxon>Suessiales</taxon>
        <taxon>Symbiodiniaceae</taxon>
        <taxon>Effrenium</taxon>
    </lineage>
</organism>
<keyword evidence="1" id="KW-0732">Signal</keyword>
<keyword evidence="2" id="KW-0677">Repeat</keyword>
<reference evidence="6" key="1">
    <citation type="submission" date="2023-08" db="EMBL/GenBank/DDBJ databases">
        <authorList>
            <person name="Chen Y."/>
            <person name="Shah S."/>
            <person name="Dougan E. K."/>
            <person name="Thang M."/>
            <person name="Chan C."/>
        </authorList>
    </citation>
    <scope>NUCLEOTIDE SEQUENCE</scope>
</reference>
<evidence type="ECO:0000313" key="6">
    <source>
        <dbReference type="EMBL" id="CAJ1393513.1"/>
    </source>
</evidence>
<dbReference type="AlphaFoldDB" id="A0AA36IT50"/>
<dbReference type="PANTHER" id="PTHR22906">
    <property type="entry name" value="PROPERDIN"/>
    <property type="match status" value="1"/>
</dbReference>
<dbReference type="PROSITE" id="PS50092">
    <property type="entry name" value="TSP1"/>
    <property type="match status" value="4"/>
</dbReference>
<dbReference type="Pfam" id="PF00090">
    <property type="entry name" value="TSP_1"/>
    <property type="match status" value="1"/>
</dbReference>
<dbReference type="Gene3D" id="2.20.100.10">
    <property type="entry name" value="Thrombospondin type-1 (TSP1) repeat"/>
    <property type="match status" value="4"/>
</dbReference>
<evidence type="ECO:0000259" key="5">
    <source>
        <dbReference type="Pfam" id="PF19028"/>
    </source>
</evidence>
<dbReference type="SUPFAM" id="SSF82895">
    <property type="entry name" value="TSP-1 type 1 repeat"/>
    <property type="match status" value="4"/>
</dbReference>
<protein>
    <recommendedName>
        <fullName evidence="5">Spondin-like TSP1 domain-containing protein</fullName>
    </recommendedName>
</protein>
<sequence length="239" mass="25403">GGLSSRAREEKQAAAYGGDICRDATAQDEACNAQPCPVDCEWGTWTDFDACTTTCGGGKSKRERIVWVAPAHGGAECEGSAVDEELCNKHPCPEDCHWSDWSAFTDCSQTCGGGTTSRTRTVVKEAHDSGAPCLGDAKEEQPCGTSECPADCQWDEWSPWTGCTRTCDGGVMTRQRDILEPGHDGGLDCHGESSQQAVCGSVQCPVDCVVTDWSPWSGCSATCDGGVIMRFRIESVEAA</sequence>
<evidence type="ECO:0000256" key="2">
    <source>
        <dbReference type="ARBA" id="ARBA00022737"/>
    </source>
</evidence>
<dbReference type="InterPro" id="IPR000884">
    <property type="entry name" value="TSP1_rpt"/>
</dbReference>
<feature type="domain" description="Spondin-like TSP1" evidence="5">
    <location>
        <begin position="40"/>
        <end position="92"/>
    </location>
</feature>
<keyword evidence="7" id="KW-1185">Reference proteome</keyword>
<dbReference type="InterPro" id="IPR044004">
    <property type="entry name" value="TSP1_spondin_dom"/>
</dbReference>
<keyword evidence="4" id="KW-0325">Glycoprotein</keyword>
<dbReference type="InterPro" id="IPR052065">
    <property type="entry name" value="Compl_asym_regulator"/>
</dbReference>
<accession>A0AA36IT50</accession>
<proteinExistence type="predicted"/>
<dbReference type="EMBL" id="CAUJNA010002574">
    <property type="protein sequence ID" value="CAJ1393513.1"/>
    <property type="molecule type" value="Genomic_DNA"/>
</dbReference>
<evidence type="ECO:0000256" key="3">
    <source>
        <dbReference type="ARBA" id="ARBA00023157"/>
    </source>
</evidence>
<name>A0AA36IT50_9DINO</name>
<dbReference type="SMART" id="SM00209">
    <property type="entry name" value="TSP1"/>
    <property type="match status" value="4"/>
</dbReference>
<keyword evidence="3" id="KW-1015">Disulfide bond</keyword>
<feature type="domain" description="Spondin-like TSP1" evidence="5">
    <location>
        <begin position="152"/>
        <end position="204"/>
    </location>
</feature>
<evidence type="ECO:0000256" key="1">
    <source>
        <dbReference type="ARBA" id="ARBA00022729"/>
    </source>
</evidence>
<comment type="caution">
    <text evidence="6">The sequence shown here is derived from an EMBL/GenBank/DDBJ whole genome shotgun (WGS) entry which is preliminary data.</text>
</comment>
<dbReference type="Proteomes" id="UP001178507">
    <property type="component" value="Unassembled WGS sequence"/>
</dbReference>
<dbReference type="InterPro" id="IPR036383">
    <property type="entry name" value="TSP1_rpt_sf"/>
</dbReference>
<evidence type="ECO:0000256" key="4">
    <source>
        <dbReference type="ARBA" id="ARBA00023180"/>
    </source>
</evidence>